<protein>
    <submittedName>
        <fullName evidence="2">Uncharacterized protein</fullName>
    </submittedName>
</protein>
<dbReference type="RefSeq" id="WP_184581145.1">
    <property type="nucleotide sequence ID" value="NZ_JACHJT010000001.1"/>
</dbReference>
<sequence length="402" mass="42181">MAPANPSDRRSSGPFRFAAIAAVLAIGVTGCSIDPSDLLPGGGSEEPEESPGPVEAAPLFEEALEGLSAAPAITAQGEVGAPDGSEAKDASFTVTDSGATTGTVQEGENEAQVREADNKLFIQAPDEYWLGQGTFNPDSDKYGGNWVRVTGSQLGIDPASVLTPADLSTALEQLAPDSGEATPENLDGTSAYRIDLSGEENRVWVTEEEPHQLLRIEIAELVPEEGDSGPRVQLNLSEAETADVEKVYDDLLTWAEDDVSGSRDSRLEVAWDGQLDMECATGGECTVTGTVADQSTGDASGKVQVRMDATFTNDELGDKECDDTTSLEAGSKADLSCSVDYNLAPSSTPREYEVGGEGVLSTRGLSGKAGDKLAETIESQRDSTLEGGEEEPSEEESEDESE</sequence>
<name>A0A7W7W5A6_9ACTN</name>
<evidence type="ECO:0000313" key="2">
    <source>
        <dbReference type="EMBL" id="MBB4933555.1"/>
    </source>
</evidence>
<evidence type="ECO:0000256" key="1">
    <source>
        <dbReference type="SAM" id="MobiDB-lite"/>
    </source>
</evidence>
<dbReference type="Proteomes" id="UP000523007">
    <property type="component" value="Unassembled WGS sequence"/>
</dbReference>
<dbReference type="AlphaFoldDB" id="A0A7W7W5A6"/>
<gene>
    <name evidence="2" type="ORF">F4561_004375</name>
</gene>
<proteinExistence type="predicted"/>
<feature type="region of interest" description="Disordered" evidence="1">
    <location>
        <begin position="343"/>
        <end position="402"/>
    </location>
</feature>
<feature type="compositionally biased region" description="Basic and acidic residues" evidence="1">
    <location>
        <begin position="369"/>
        <end position="384"/>
    </location>
</feature>
<feature type="region of interest" description="Disordered" evidence="1">
    <location>
        <begin position="34"/>
        <end position="56"/>
    </location>
</feature>
<keyword evidence="3" id="KW-1185">Reference proteome</keyword>
<dbReference type="EMBL" id="JACHJT010000001">
    <property type="protein sequence ID" value="MBB4933555.1"/>
    <property type="molecule type" value="Genomic_DNA"/>
</dbReference>
<evidence type="ECO:0000313" key="3">
    <source>
        <dbReference type="Proteomes" id="UP000523007"/>
    </source>
</evidence>
<feature type="compositionally biased region" description="Polar residues" evidence="1">
    <location>
        <begin position="92"/>
        <end position="106"/>
    </location>
</feature>
<accession>A0A7W7W5A6</accession>
<organism evidence="2 3">
    <name type="scientific">Lipingzhangella halophila</name>
    <dbReference type="NCBI Taxonomy" id="1783352"/>
    <lineage>
        <taxon>Bacteria</taxon>
        <taxon>Bacillati</taxon>
        <taxon>Actinomycetota</taxon>
        <taxon>Actinomycetes</taxon>
        <taxon>Streptosporangiales</taxon>
        <taxon>Nocardiopsidaceae</taxon>
        <taxon>Lipingzhangella</taxon>
    </lineage>
</organism>
<comment type="caution">
    <text evidence="2">The sequence shown here is derived from an EMBL/GenBank/DDBJ whole genome shotgun (WGS) entry which is preliminary data.</text>
</comment>
<feature type="region of interest" description="Disordered" evidence="1">
    <location>
        <begin position="71"/>
        <end position="113"/>
    </location>
</feature>
<feature type="compositionally biased region" description="Acidic residues" evidence="1">
    <location>
        <begin position="387"/>
        <end position="402"/>
    </location>
</feature>
<dbReference type="Gene3D" id="2.50.20.20">
    <property type="match status" value="1"/>
</dbReference>
<reference evidence="2 3" key="1">
    <citation type="submission" date="2020-08" db="EMBL/GenBank/DDBJ databases">
        <title>Sequencing the genomes of 1000 actinobacteria strains.</title>
        <authorList>
            <person name="Klenk H.-P."/>
        </authorList>
    </citation>
    <scope>NUCLEOTIDE SEQUENCE [LARGE SCALE GENOMIC DNA]</scope>
    <source>
        <strain evidence="2 3">DSM 102030</strain>
    </source>
</reference>